<dbReference type="GO" id="GO:0004674">
    <property type="term" value="F:protein serine/threonine kinase activity"/>
    <property type="evidence" value="ECO:0007669"/>
    <property type="project" value="TreeGrafter"/>
</dbReference>
<dbReference type="Gene3D" id="1.10.510.10">
    <property type="entry name" value="Transferase(Phosphotransferase) domain 1"/>
    <property type="match status" value="1"/>
</dbReference>
<dbReference type="PROSITE" id="PS50011">
    <property type="entry name" value="PROTEIN_KINASE_DOM"/>
    <property type="match status" value="1"/>
</dbReference>
<dbReference type="SUPFAM" id="SSF56112">
    <property type="entry name" value="Protein kinase-like (PK-like)"/>
    <property type="match status" value="1"/>
</dbReference>
<feature type="domain" description="Protein kinase" evidence="2">
    <location>
        <begin position="315"/>
        <end position="716"/>
    </location>
</feature>
<proteinExistence type="predicted"/>
<keyword evidence="3" id="KW-0808">Transferase</keyword>
<feature type="region of interest" description="Disordered" evidence="1">
    <location>
        <begin position="1"/>
        <end position="23"/>
    </location>
</feature>
<dbReference type="InterPro" id="IPR000719">
    <property type="entry name" value="Prot_kinase_dom"/>
</dbReference>
<keyword evidence="4" id="KW-1185">Reference proteome</keyword>
<evidence type="ECO:0000256" key="1">
    <source>
        <dbReference type="SAM" id="MobiDB-lite"/>
    </source>
</evidence>
<comment type="caution">
    <text evidence="3">The sequence shown here is derived from an EMBL/GenBank/DDBJ whole genome shotgun (WGS) entry which is preliminary data.</text>
</comment>
<dbReference type="InterPro" id="IPR055164">
    <property type="entry name" value="EDR1/CTR1/ARMC3-like_pept-like"/>
</dbReference>
<dbReference type="GO" id="GO:0005524">
    <property type="term" value="F:ATP binding"/>
    <property type="evidence" value="ECO:0007669"/>
    <property type="project" value="InterPro"/>
</dbReference>
<evidence type="ECO:0000313" key="4">
    <source>
        <dbReference type="Proteomes" id="UP000325315"/>
    </source>
</evidence>
<dbReference type="EMBL" id="SMMG02000003">
    <property type="protein sequence ID" value="KAA3480472.1"/>
    <property type="molecule type" value="Genomic_DNA"/>
</dbReference>
<dbReference type="AlphaFoldDB" id="A0A5B6WHX8"/>
<protein>
    <submittedName>
        <fullName evidence="3">Mitogen-activated protein kinase kinase kinase A</fullName>
    </submittedName>
</protein>
<accession>A0A5B6WHX8</accession>
<dbReference type="FunFam" id="1.10.510.10:FF:000988">
    <property type="entry name" value="Leucine-rich repeat protein kinase family protein"/>
    <property type="match status" value="1"/>
</dbReference>
<keyword evidence="3" id="KW-0418">Kinase</keyword>
<dbReference type="Proteomes" id="UP000325315">
    <property type="component" value="Unassembled WGS sequence"/>
</dbReference>
<dbReference type="OrthoDB" id="1394818at2759"/>
<sequence length="717" mass="80066">MDVYETTGQDNDGSVSYNGSHKTSSGILTVPLANSRYIAARRSSKRWKRRHYLQQRARQERLNNSRKWKGEGHAEVHTVKAGGESPGDNDVLASSTGKEAASELVGKDDDKPLHILEAKNEKINSVRHEDDTVTYEKRLEVKNSTSDGYESRSKGSEDEGSWLDASLALVRGAIEQDEGSSSEISKSNFKSKRQSDRDLSNPKPCKSRKPTDYCSNLSRKYSTTSFCGTEDYLPDGFYDAGRDRPFMPLSSYEQIFHLESREVILVDRERDEELDAIALSAQALVFHLKHLNGLAKDKERVPVDNFQIASLLALFISDHFGGSDRSGMVERTRKAVSGSNYKKPFICTCTTGNGDSACASNKTLNTVEDIVFSDLCERSLRSIKSRRKSIVVPLGTLQFGVCRHRALLMKYLCDRMEPPVPCELIRGYLDFMPHAWNIIPIKRGDSWVRLVVDACHPHDIREEIDPEYFCRYIPLSRTKAPVTSESIPVLSSFPSMTTSDEIERVASSSLLRCKFGSLDAAAKVRTLEINGASLDETHIEKLAKAGEKHIPVDFALCIARDVASALAELHSKHIIHRDIKSENILIDLDGKRVDGSPVVKLCDFDRAVPLRSSLHTCCIAHLGIPPPDVCVGTPRWMAPEVLGAMHKRNPYGLMGERPRLPEVLEALESTESVMTQSGTEAETETLRFLVDIFRKCTEENPVDRPTANSLYDMLKLS</sequence>
<reference evidence="3" key="1">
    <citation type="submission" date="2019-08" db="EMBL/GenBank/DDBJ databases">
        <authorList>
            <person name="Liu F."/>
        </authorList>
    </citation>
    <scope>NUCLEOTIDE SEQUENCE [LARGE SCALE GENOMIC DNA]</scope>
    <source>
        <strain evidence="3">PA1801</strain>
        <tissue evidence="3">Leaf</tissue>
    </source>
</reference>
<dbReference type="InterPro" id="IPR011009">
    <property type="entry name" value="Kinase-like_dom_sf"/>
</dbReference>
<feature type="region of interest" description="Disordered" evidence="1">
    <location>
        <begin position="175"/>
        <end position="211"/>
    </location>
</feature>
<evidence type="ECO:0000259" key="2">
    <source>
        <dbReference type="PROSITE" id="PS50011"/>
    </source>
</evidence>
<evidence type="ECO:0000313" key="3">
    <source>
        <dbReference type="EMBL" id="KAA3480472.1"/>
    </source>
</evidence>
<dbReference type="InterPro" id="IPR008271">
    <property type="entry name" value="Ser/Thr_kinase_AS"/>
</dbReference>
<dbReference type="PROSITE" id="PS00108">
    <property type="entry name" value="PROTEIN_KINASE_ST"/>
    <property type="match status" value="1"/>
</dbReference>
<gene>
    <name evidence="3" type="ORF">EPI10_020898</name>
</gene>
<name>A0A5B6WHX8_9ROSI</name>
<dbReference type="Pfam" id="PF00069">
    <property type="entry name" value="Pkinase"/>
    <property type="match status" value="1"/>
</dbReference>
<dbReference type="SMART" id="SM00220">
    <property type="entry name" value="S_TKc"/>
    <property type="match status" value="1"/>
</dbReference>
<organism evidence="3 4">
    <name type="scientific">Gossypium australe</name>
    <dbReference type="NCBI Taxonomy" id="47621"/>
    <lineage>
        <taxon>Eukaryota</taxon>
        <taxon>Viridiplantae</taxon>
        <taxon>Streptophyta</taxon>
        <taxon>Embryophyta</taxon>
        <taxon>Tracheophyta</taxon>
        <taxon>Spermatophyta</taxon>
        <taxon>Magnoliopsida</taxon>
        <taxon>eudicotyledons</taxon>
        <taxon>Gunneridae</taxon>
        <taxon>Pentapetalae</taxon>
        <taxon>rosids</taxon>
        <taxon>malvids</taxon>
        <taxon>Malvales</taxon>
        <taxon>Malvaceae</taxon>
        <taxon>Malvoideae</taxon>
        <taxon>Gossypium</taxon>
    </lineage>
</organism>
<dbReference type="Pfam" id="PF14381">
    <property type="entry name" value="EDR1_CTR1_ARMC3_pept"/>
    <property type="match status" value="1"/>
</dbReference>
<dbReference type="PANTHER" id="PTHR24359:SF1">
    <property type="entry name" value="INHIBITOR OF NUCLEAR FACTOR KAPPA-B KINASE EPSILON SUBUNIT HOMOLOG 1-RELATED"/>
    <property type="match status" value="1"/>
</dbReference>
<dbReference type="PANTHER" id="PTHR24359">
    <property type="entry name" value="SERINE/THREONINE-PROTEIN KINASE SBK1"/>
    <property type="match status" value="1"/>
</dbReference>